<reference evidence="2 3" key="1">
    <citation type="journal article" date="2014" name="Am. J. Bot.">
        <title>Genome assembly and annotation for red clover (Trifolium pratense; Fabaceae).</title>
        <authorList>
            <person name="Istvanek J."/>
            <person name="Jaros M."/>
            <person name="Krenek A."/>
            <person name="Repkova J."/>
        </authorList>
    </citation>
    <scope>NUCLEOTIDE SEQUENCE [LARGE SCALE GENOMIC DNA]</scope>
    <source>
        <strain evidence="3">cv. Tatra</strain>
        <tissue evidence="2">Young leaves</tissue>
    </source>
</reference>
<evidence type="ECO:0000313" key="2">
    <source>
        <dbReference type="EMBL" id="PNX76804.1"/>
    </source>
</evidence>
<evidence type="ECO:0000259" key="1">
    <source>
        <dbReference type="Pfam" id="PF13976"/>
    </source>
</evidence>
<sequence length="81" mass="9070">MIGSGELIEGLYYLINKPKPVTVNTNTTPAHTSAIHIPTQALWHFRLGHLSHARLQLMQSHFPFVTLDTASVCDICHLARH</sequence>
<feature type="domain" description="GAG-pre-integrase" evidence="1">
    <location>
        <begin position="23"/>
        <end position="81"/>
    </location>
</feature>
<dbReference type="InterPro" id="IPR025724">
    <property type="entry name" value="GAG-pre-integrase_dom"/>
</dbReference>
<dbReference type="Proteomes" id="UP000236291">
    <property type="component" value="Unassembled WGS sequence"/>
</dbReference>
<name>A0A2K3LE73_TRIPR</name>
<dbReference type="Pfam" id="PF13976">
    <property type="entry name" value="gag_pre-integrs"/>
    <property type="match status" value="1"/>
</dbReference>
<organism evidence="2 3">
    <name type="scientific">Trifolium pratense</name>
    <name type="common">Red clover</name>
    <dbReference type="NCBI Taxonomy" id="57577"/>
    <lineage>
        <taxon>Eukaryota</taxon>
        <taxon>Viridiplantae</taxon>
        <taxon>Streptophyta</taxon>
        <taxon>Embryophyta</taxon>
        <taxon>Tracheophyta</taxon>
        <taxon>Spermatophyta</taxon>
        <taxon>Magnoliopsida</taxon>
        <taxon>eudicotyledons</taxon>
        <taxon>Gunneridae</taxon>
        <taxon>Pentapetalae</taxon>
        <taxon>rosids</taxon>
        <taxon>fabids</taxon>
        <taxon>Fabales</taxon>
        <taxon>Fabaceae</taxon>
        <taxon>Papilionoideae</taxon>
        <taxon>50 kb inversion clade</taxon>
        <taxon>NPAAA clade</taxon>
        <taxon>Hologalegina</taxon>
        <taxon>IRL clade</taxon>
        <taxon>Trifolieae</taxon>
        <taxon>Trifolium</taxon>
    </lineage>
</organism>
<proteinExistence type="predicted"/>
<reference evidence="2 3" key="2">
    <citation type="journal article" date="2017" name="Front. Plant Sci.">
        <title>Gene Classification and Mining of Molecular Markers Useful in Red Clover (Trifolium pratense) Breeding.</title>
        <authorList>
            <person name="Istvanek J."/>
            <person name="Dluhosova J."/>
            <person name="Dluhos P."/>
            <person name="Patkova L."/>
            <person name="Nedelnik J."/>
            <person name="Repkova J."/>
        </authorList>
    </citation>
    <scope>NUCLEOTIDE SEQUENCE [LARGE SCALE GENOMIC DNA]</scope>
    <source>
        <strain evidence="3">cv. Tatra</strain>
        <tissue evidence="2">Young leaves</tissue>
    </source>
</reference>
<dbReference type="EMBL" id="ASHM01031300">
    <property type="protein sequence ID" value="PNX76804.1"/>
    <property type="molecule type" value="Genomic_DNA"/>
</dbReference>
<accession>A0A2K3LE73</accession>
<gene>
    <name evidence="2" type="ORF">L195_g032763</name>
</gene>
<protein>
    <submittedName>
        <fullName evidence="2">Retrovirus-related Pol polyprotein from transposon TNT 1-94</fullName>
    </submittedName>
</protein>
<dbReference type="AlphaFoldDB" id="A0A2K3LE73"/>
<feature type="non-terminal residue" evidence="2">
    <location>
        <position position="81"/>
    </location>
</feature>
<comment type="caution">
    <text evidence="2">The sequence shown here is derived from an EMBL/GenBank/DDBJ whole genome shotgun (WGS) entry which is preliminary data.</text>
</comment>
<evidence type="ECO:0000313" key="3">
    <source>
        <dbReference type="Proteomes" id="UP000236291"/>
    </source>
</evidence>